<keyword evidence="1" id="KW-0677">Repeat</keyword>
<dbReference type="PANTHER" id="PTHR46708">
    <property type="entry name" value="TENASCIN"/>
    <property type="match status" value="1"/>
</dbReference>
<evidence type="ECO:0000313" key="5">
    <source>
        <dbReference type="EMBL" id="TNN02371.1"/>
    </source>
</evidence>
<dbReference type="CDD" id="cd00063">
    <property type="entry name" value="FN3"/>
    <property type="match status" value="1"/>
</dbReference>
<keyword evidence="3" id="KW-0732">Signal</keyword>
<dbReference type="InterPro" id="IPR050991">
    <property type="entry name" value="ECM_Regulatory_Proteins"/>
</dbReference>
<dbReference type="Pfam" id="PF00041">
    <property type="entry name" value="fn3"/>
    <property type="match status" value="1"/>
</dbReference>
<dbReference type="Proteomes" id="UP000516260">
    <property type="component" value="Chromosome 10"/>
</dbReference>
<feature type="signal peptide" evidence="3">
    <location>
        <begin position="1"/>
        <end position="23"/>
    </location>
</feature>
<organism evidence="5 6">
    <name type="scientific">Takifugu bimaculatus</name>
    <dbReference type="NCBI Taxonomy" id="433685"/>
    <lineage>
        <taxon>Eukaryota</taxon>
        <taxon>Metazoa</taxon>
        <taxon>Chordata</taxon>
        <taxon>Craniata</taxon>
        <taxon>Vertebrata</taxon>
        <taxon>Euteleostomi</taxon>
        <taxon>Actinopterygii</taxon>
        <taxon>Neopterygii</taxon>
        <taxon>Teleostei</taxon>
        <taxon>Neoteleostei</taxon>
        <taxon>Acanthomorphata</taxon>
        <taxon>Eupercaria</taxon>
        <taxon>Tetraodontiformes</taxon>
        <taxon>Tetradontoidea</taxon>
        <taxon>Tetraodontidae</taxon>
        <taxon>Takifugu</taxon>
    </lineage>
</organism>
<name>A0A4Z2CDY9_9TELE</name>
<accession>A0A4Z2CDY9</accession>
<evidence type="ECO:0000259" key="4">
    <source>
        <dbReference type="PROSITE" id="PS50853"/>
    </source>
</evidence>
<dbReference type="AlphaFoldDB" id="A0A4Z2CDY9"/>
<protein>
    <recommendedName>
        <fullName evidence="4">Fibronectin type-III domain-containing protein</fullName>
    </recommendedName>
</protein>
<feature type="region of interest" description="Disordered" evidence="2">
    <location>
        <begin position="112"/>
        <end position="143"/>
    </location>
</feature>
<dbReference type="InterPro" id="IPR003961">
    <property type="entry name" value="FN3_dom"/>
</dbReference>
<feature type="domain" description="Fibronectin type-III" evidence="4">
    <location>
        <begin position="34"/>
        <end position="124"/>
    </location>
</feature>
<keyword evidence="6" id="KW-1185">Reference proteome</keyword>
<reference evidence="5 6" key="1">
    <citation type="submission" date="2019-04" db="EMBL/GenBank/DDBJ databases">
        <title>The sequence and de novo assembly of Takifugu bimaculatus genome using PacBio and Hi-C technologies.</title>
        <authorList>
            <person name="Xu P."/>
            <person name="Liu B."/>
            <person name="Zhou Z."/>
        </authorList>
    </citation>
    <scope>NUCLEOTIDE SEQUENCE [LARGE SCALE GENOMIC DNA]</scope>
    <source>
        <strain evidence="5">TB-2018</strain>
        <tissue evidence="5">Muscle</tissue>
    </source>
</reference>
<dbReference type="InterPro" id="IPR013783">
    <property type="entry name" value="Ig-like_fold"/>
</dbReference>
<dbReference type="Gene3D" id="2.60.40.10">
    <property type="entry name" value="Immunoglobulins"/>
    <property type="match status" value="1"/>
</dbReference>
<proteinExistence type="predicted"/>
<dbReference type="SMART" id="SM00060">
    <property type="entry name" value="FN3"/>
    <property type="match status" value="1"/>
</dbReference>
<evidence type="ECO:0000256" key="2">
    <source>
        <dbReference type="SAM" id="MobiDB-lite"/>
    </source>
</evidence>
<dbReference type="SUPFAM" id="SSF49265">
    <property type="entry name" value="Fibronectin type III"/>
    <property type="match status" value="1"/>
</dbReference>
<feature type="chain" id="PRO_5021506343" description="Fibronectin type-III domain-containing protein" evidence="3">
    <location>
        <begin position="24"/>
        <end position="196"/>
    </location>
</feature>
<dbReference type="PROSITE" id="PS50853">
    <property type="entry name" value="FN3"/>
    <property type="match status" value="1"/>
</dbReference>
<gene>
    <name evidence="5" type="ORF">fugu_009858</name>
</gene>
<dbReference type="EMBL" id="SWLE01000002">
    <property type="protein sequence ID" value="TNN02371.1"/>
    <property type="molecule type" value="Genomic_DNA"/>
</dbReference>
<evidence type="ECO:0000313" key="6">
    <source>
        <dbReference type="Proteomes" id="UP000516260"/>
    </source>
</evidence>
<evidence type="ECO:0000256" key="1">
    <source>
        <dbReference type="ARBA" id="ARBA00022737"/>
    </source>
</evidence>
<comment type="caution">
    <text evidence="5">The sequence shown here is derived from an EMBL/GenBank/DDBJ whole genome shotgun (WGS) entry which is preliminary data.</text>
</comment>
<evidence type="ECO:0000256" key="3">
    <source>
        <dbReference type="SAM" id="SignalP"/>
    </source>
</evidence>
<sequence>MLSTGKIRWCLWAPLVLLALVSGVPSKAQDMVPAPRRLRFKVLSSSKLLISWKEPKGDFDSYLFLYNSVPGGQQREIIVSKSDTKVLITDFNPSKDYIVSVSAVSGTVQSRPLQGRYKAEGGENAGGGKTEPQRQTQSVAPPEDANEIVGALHTGLGCKTRQPALSQTPGGRSVRSRARGPILHCVFPIMHLVKKV</sequence>
<dbReference type="InterPro" id="IPR036116">
    <property type="entry name" value="FN3_sf"/>
</dbReference>